<feature type="region of interest" description="Disordered" evidence="1">
    <location>
        <begin position="327"/>
        <end position="348"/>
    </location>
</feature>
<evidence type="ECO:0000313" key="4">
    <source>
        <dbReference type="Proteomes" id="UP000293360"/>
    </source>
</evidence>
<keyword evidence="2" id="KW-1133">Transmembrane helix</keyword>
<dbReference type="STRING" id="155417.A0A4Q4ST68"/>
<dbReference type="PANTHER" id="PTHR36587">
    <property type="entry name" value="EXPRESSION SITE-ASSOCIATED GENE 3 (ESAG3)-LIKE PROTEIN"/>
    <property type="match status" value="1"/>
</dbReference>
<organism evidence="3 4">
    <name type="scientific">Monosporascus ibericus</name>
    <dbReference type="NCBI Taxonomy" id="155417"/>
    <lineage>
        <taxon>Eukaryota</taxon>
        <taxon>Fungi</taxon>
        <taxon>Dikarya</taxon>
        <taxon>Ascomycota</taxon>
        <taxon>Pezizomycotina</taxon>
        <taxon>Sordariomycetes</taxon>
        <taxon>Xylariomycetidae</taxon>
        <taxon>Xylariales</taxon>
        <taxon>Xylariales incertae sedis</taxon>
        <taxon>Monosporascus</taxon>
    </lineage>
</organism>
<evidence type="ECO:0000256" key="1">
    <source>
        <dbReference type="SAM" id="MobiDB-lite"/>
    </source>
</evidence>
<dbReference type="Proteomes" id="UP000293360">
    <property type="component" value="Unassembled WGS sequence"/>
</dbReference>
<accession>A0A4Q4ST68</accession>
<proteinExistence type="predicted"/>
<sequence>MSTTSRWKDRIYESIGLKEWKYDPLNQGDDPDRQDHQQQPRNDASPVTPWLRSKVWKVGAAVFVVFLFLVLVFRPSSTEISNLIFNPEIRSSYFYLVLPAATGSPEFCKTLFSASVLGYPTARIVNWKKTFDNSDLPHGGHDLAKVQGIHDFLKQLGSSTDNDLILIADGYDTWFQLRPSVLIDRYYAINDRVNKRLYRELGSKAGISQRVIFSAQKRCSSDNLDDLECDAIPESGLPDDVYGPRTDKNGDGFGTNRQRYLNAGTIMGHIGDVRKIFEAAVEIAKENQFKTDTEIFARIFGKQEYQRELIRLRHRDLSQKSWFSRLNPRGDITSPHPKRERPAMGPPPDYGIGLDYYGEISQPAEYDEGDVAWVAHNSSQKIGKMAQRTGIPTDVPEEVQRSTPPFWTPDYTGFVQAPAEQDWSQVPLFTNLWTGVTPVAVRQSPAEGSKTNPVVSQTWNQSWFFPYLRQMLVAHSKAPRMPHAVVQGIDGRTEEWWGPNDGRGGVFIETGSLPGEWQFWHGVCGAEDVAKEALADGRGPWRNPRWMLDHNNDVAADQLKDWYTQLYAVEDGTTVWGEKPPE</sequence>
<dbReference type="EMBL" id="QJNU01001251">
    <property type="protein sequence ID" value="RYO77850.1"/>
    <property type="molecule type" value="Genomic_DNA"/>
</dbReference>
<dbReference type="OrthoDB" id="422736at2759"/>
<keyword evidence="4" id="KW-1185">Reference proteome</keyword>
<keyword evidence="2" id="KW-0472">Membrane</keyword>
<evidence type="ECO:0000256" key="2">
    <source>
        <dbReference type="SAM" id="Phobius"/>
    </source>
</evidence>
<name>A0A4Q4ST68_9PEZI</name>
<keyword evidence="2" id="KW-0812">Transmembrane</keyword>
<dbReference type="AlphaFoldDB" id="A0A4Q4ST68"/>
<evidence type="ECO:0000313" key="3">
    <source>
        <dbReference type="EMBL" id="RYO77850.1"/>
    </source>
</evidence>
<reference evidence="3 4" key="1">
    <citation type="submission" date="2018-06" db="EMBL/GenBank/DDBJ databases">
        <title>Complete Genomes of Monosporascus.</title>
        <authorList>
            <person name="Robinson A.J."/>
            <person name="Natvig D.O."/>
        </authorList>
    </citation>
    <scope>NUCLEOTIDE SEQUENCE [LARGE SCALE GENOMIC DNA]</scope>
    <source>
        <strain evidence="3 4">CBS 110550</strain>
    </source>
</reference>
<dbReference type="PANTHER" id="PTHR36587:SF2">
    <property type="entry name" value="EXPRESSION SITE-ASSOCIATED GENE 3 (ESAG3)-LIKE PROTEIN"/>
    <property type="match status" value="1"/>
</dbReference>
<dbReference type="CDD" id="cd22997">
    <property type="entry name" value="GT_LH"/>
    <property type="match status" value="1"/>
</dbReference>
<feature type="region of interest" description="Disordered" evidence="1">
    <location>
        <begin position="22"/>
        <end position="47"/>
    </location>
</feature>
<feature type="transmembrane region" description="Helical" evidence="2">
    <location>
        <begin position="55"/>
        <end position="73"/>
    </location>
</feature>
<protein>
    <submittedName>
        <fullName evidence="3">Uncharacterized protein</fullName>
    </submittedName>
</protein>
<comment type="caution">
    <text evidence="3">The sequence shown here is derived from an EMBL/GenBank/DDBJ whole genome shotgun (WGS) entry which is preliminary data.</text>
</comment>
<gene>
    <name evidence="3" type="ORF">DL764_010175</name>
</gene>